<organism evidence="1 2">
    <name type="scientific">Candidatus Yanofskybacteria bacterium RIFCSPHIGHO2_01_FULL_44_17</name>
    <dbReference type="NCBI Taxonomy" id="1802668"/>
    <lineage>
        <taxon>Bacteria</taxon>
        <taxon>Candidatus Yanofskyibacteriota</taxon>
    </lineage>
</organism>
<dbReference type="Proteomes" id="UP000177507">
    <property type="component" value="Unassembled WGS sequence"/>
</dbReference>
<reference evidence="1 2" key="1">
    <citation type="journal article" date="2016" name="Nat. Commun.">
        <title>Thousands of microbial genomes shed light on interconnected biogeochemical processes in an aquifer system.</title>
        <authorList>
            <person name="Anantharaman K."/>
            <person name="Brown C.T."/>
            <person name="Hug L.A."/>
            <person name="Sharon I."/>
            <person name="Castelle C.J."/>
            <person name="Probst A.J."/>
            <person name="Thomas B.C."/>
            <person name="Singh A."/>
            <person name="Wilkins M.J."/>
            <person name="Karaoz U."/>
            <person name="Brodie E.L."/>
            <person name="Williams K.H."/>
            <person name="Hubbard S.S."/>
            <person name="Banfield J.F."/>
        </authorList>
    </citation>
    <scope>NUCLEOTIDE SEQUENCE [LARGE SCALE GENOMIC DNA]</scope>
</reference>
<dbReference type="EMBL" id="MGJI01000017">
    <property type="protein sequence ID" value="OGN04805.1"/>
    <property type="molecule type" value="Genomic_DNA"/>
</dbReference>
<dbReference type="AlphaFoldDB" id="A0A1F8EVA0"/>
<dbReference type="STRING" id="1802668.A2831_02090"/>
<name>A0A1F8EVA0_9BACT</name>
<sequence length="107" mass="12273">MNTFENLFIWIKKFSSPKIKIWFEPMFFSGFFCGFQRCVSAAFPDFRGGISSPPAAAKCVRTNSRILHQTGKVKEFWFASLRSAANLYSILGVKTNSRFRILGEENF</sequence>
<protein>
    <submittedName>
        <fullName evidence="1">Uncharacterized protein</fullName>
    </submittedName>
</protein>
<evidence type="ECO:0000313" key="1">
    <source>
        <dbReference type="EMBL" id="OGN04805.1"/>
    </source>
</evidence>
<accession>A0A1F8EVA0</accession>
<comment type="caution">
    <text evidence="1">The sequence shown here is derived from an EMBL/GenBank/DDBJ whole genome shotgun (WGS) entry which is preliminary data.</text>
</comment>
<gene>
    <name evidence="1" type="ORF">A2831_02090</name>
</gene>
<evidence type="ECO:0000313" key="2">
    <source>
        <dbReference type="Proteomes" id="UP000177507"/>
    </source>
</evidence>
<proteinExistence type="predicted"/>